<dbReference type="SUPFAM" id="SSF47336">
    <property type="entry name" value="ACP-like"/>
    <property type="match status" value="4"/>
</dbReference>
<feature type="region of interest" description="Disordered" evidence="6">
    <location>
        <begin position="3047"/>
        <end position="3069"/>
    </location>
</feature>
<dbReference type="InterPro" id="IPR020845">
    <property type="entry name" value="AMP-binding_CS"/>
</dbReference>
<keyword evidence="4" id="KW-0597">Phosphoprotein</keyword>
<dbReference type="FunFam" id="2.30.38.10:FF:000001">
    <property type="entry name" value="Non-ribosomal peptide synthetase PvdI"/>
    <property type="match status" value="1"/>
</dbReference>
<dbReference type="PANTHER" id="PTHR45527">
    <property type="entry name" value="NONRIBOSOMAL PEPTIDE SYNTHETASE"/>
    <property type="match status" value="1"/>
</dbReference>
<dbReference type="Gene3D" id="3.30.559.10">
    <property type="entry name" value="Chloramphenicol acetyltransferase-like domain"/>
    <property type="match status" value="4"/>
</dbReference>
<dbReference type="Gene3D" id="3.30.559.30">
    <property type="entry name" value="Nonribosomal peptide synthetase, condensation domain"/>
    <property type="match status" value="4"/>
</dbReference>
<dbReference type="InterPro" id="IPR045851">
    <property type="entry name" value="AMP-bd_C_sf"/>
</dbReference>
<dbReference type="InterPro" id="IPR001242">
    <property type="entry name" value="Condensation_dom"/>
</dbReference>
<evidence type="ECO:0000256" key="6">
    <source>
        <dbReference type="SAM" id="MobiDB-lite"/>
    </source>
</evidence>
<feature type="region of interest" description="Disordered" evidence="6">
    <location>
        <begin position="3349"/>
        <end position="3370"/>
    </location>
</feature>
<dbReference type="PANTHER" id="PTHR45527:SF1">
    <property type="entry name" value="FATTY ACID SYNTHASE"/>
    <property type="match status" value="1"/>
</dbReference>
<dbReference type="GO" id="GO:0005737">
    <property type="term" value="C:cytoplasm"/>
    <property type="evidence" value="ECO:0007669"/>
    <property type="project" value="TreeGrafter"/>
</dbReference>
<dbReference type="FunFam" id="3.40.50.980:FF:000001">
    <property type="entry name" value="Non-ribosomal peptide synthetase"/>
    <property type="match status" value="2"/>
</dbReference>
<dbReference type="Gene3D" id="1.10.10.1830">
    <property type="entry name" value="Non-ribosomal peptide synthase, adenylation domain"/>
    <property type="match status" value="1"/>
</dbReference>
<dbReference type="Gene3D" id="2.30.38.10">
    <property type="entry name" value="Luciferase, Domain 3"/>
    <property type="match status" value="2"/>
</dbReference>
<comment type="cofactor">
    <cofactor evidence="1">
        <name>pantetheine 4'-phosphate</name>
        <dbReference type="ChEBI" id="CHEBI:47942"/>
    </cofactor>
</comment>
<dbReference type="FunFam" id="3.40.50.12780:FF:000012">
    <property type="entry name" value="Non-ribosomal peptide synthetase"/>
    <property type="match status" value="2"/>
</dbReference>
<dbReference type="SUPFAM" id="SSF52777">
    <property type="entry name" value="CoA-dependent acyltransferases"/>
    <property type="match status" value="8"/>
</dbReference>
<keyword evidence="9" id="KW-1185">Reference proteome</keyword>
<dbReference type="Gene3D" id="3.30.300.30">
    <property type="match status" value="4"/>
</dbReference>
<gene>
    <name evidence="8" type="ORF">GF068_38600</name>
</gene>
<dbReference type="Gene3D" id="3.40.50.1820">
    <property type="entry name" value="alpha/beta hydrolase"/>
    <property type="match status" value="1"/>
</dbReference>
<reference evidence="8 9" key="1">
    <citation type="submission" date="2019-10" db="EMBL/GenBank/DDBJ databases">
        <title>A soil myxobacterium in the family Polyangiaceae.</title>
        <authorList>
            <person name="Li Y."/>
            <person name="Wang J."/>
        </authorList>
    </citation>
    <scope>NUCLEOTIDE SEQUENCE [LARGE SCALE GENOMIC DNA]</scope>
    <source>
        <strain evidence="8 9">DSM 14734</strain>
    </source>
</reference>
<dbReference type="Pfam" id="PF13193">
    <property type="entry name" value="AMP-binding_C"/>
    <property type="match status" value="3"/>
</dbReference>
<dbReference type="Proteomes" id="UP000440224">
    <property type="component" value="Unassembled WGS sequence"/>
</dbReference>
<dbReference type="InterPro" id="IPR010071">
    <property type="entry name" value="AA_adenyl_dom"/>
</dbReference>
<evidence type="ECO:0000256" key="4">
    <source>
        <dbReference type="ARBA" id="ARBA00022553"/>
    </source>
</evidence>
<dbReference type="FunFam" id="1.10.1200.10:FF:000005">
    <property type="entry name" value="Nonribosomal peptide synthetase 1"/>
    <property type="match status" value="2"/>
</dbReference>
<comment type="similarity">
    <text evidence="2">Belongs to the ATP-dependent AMP-binding enzyme family.</text>
</comment>
<dbReference type="SUPFAM" id="SSF53335">
    <property type="entry name" value="S-adenosyl-L-methionine-dependent methyltransferases"/>
    <property type="match status" value="1"/>
</dbReference>
<dbReference type="Gene3D" id="1.10.1200.10">
    <property type="entry name" value="ACP-like"/>
    <property type="match status" value="4"/>
</dbReference>
<dbReference type="InterPro" id="IPR041464">
    <property type="entry name" value="TubC_N"/>
</dbReference>
<accession>A0A6N7Q155</accession>
<dbReference type="InterPro" id="IPR006162">
    <property type="entry name" value="Ppantetheine_attach_site"/>
</dbReference>
<comment type="caution">
    <text evidence="8">The sequence shown here is derived from an EMBL/GenBank/DDBJ whole genome shotgun (WGS) entry which is preliminary data.</text>
</comment>
<dbReference type="InterPro" id="IPR020806">
    <property type="entry name" value="PKS_PP-bd"/>
</dbReference>
<feature type="compositionally biased region" description="Basic and acidic residues" evidence="6">
    <location>
        <begin position="3051"/>
        <end position="3066"/>
    </location>
</feature>
<dbReference type="InterPro" id="IPR044894">
    <property type="entry name" value="TubC_N_sf"/>
</dbReference>
<dbReference type="Pfam" id="PF00975">
    <property type="entry name" value="Thioesterase"/>
    <property type="match status" value="1"/>
</dbReference>
<dbReference type="InterPro" id="IPR013217">
    <property type="entry name" value="Methyltransf_12"/>
</dbReference>
<dbReference type="Pfam" id="PF18563">
    <property type="entry name" value="TubC_N"/>
    <property type="match status" value="1"/>
</dbReference>
<evidence type="ECO:0000313" key="9">
    <source>
        <dbReference type="Proteomes" id="UP000440224"/>
    </source>
</evidence>
<feature type="domain" description="Carrier" evidence="7">
    <location>
        <begin position="3066"/>
        <end position="3141"/>
    </location>
</feature>
<dbReference type="GO" id="GO:0031177">
    <property type="term" value="F:phosphopantetheine binding"/>
    <property type="evidence" value="ECO:0007669"/>
    <property type="project" value="InterPro"/>
</dbReference>
<evidence type="ECO:0000256" key="2">
    <source>
        <dbReference type="ARBA" id="ARBA00006432"/>
    </source>
</evidence>
<feature type="domain" description="Carrier" evidence="7">
    <location>
        <begin position="1450"/>
        <end position="1525"/>
    </location>
</feature>
<keyword evidence="3" id="KW-0596">Phosphopantetheine</keyword>
<dbReference type="NCBIfam" id="TIGR01733">
    <property type="entry name" value="AA-adenyl-dom"/>
    <property type="match status" value="3"/>
</dbReference>
<dbReference type="GO" id="GO:0003824">
    <property type="term" value="F:catalytic activity"/>
    <property type="evidence" value="ECO:0007669"/>
    <property type="project" value="InterPro"/>
</dbReference>
<dbReference type="InterPro" id="IPR036736">
    <property type="entry name" value="ACP-like_sf"/>
</dbReference>
<dbReference type="PROSITE" id="PS00455">
    <property type="entry name" value="AMP_BINDING"/>
    <property type="match status" value="2"/>
</dbReference>
<dbReference type="Pfam" id="PF00550">
    <property type="entry name" value="PP-binding"/>
    <property type="match status" value="4"/>
</dbReference>
<dbReference type="GO" id="GO:0009403">
    <property type="term" value="P:toxin biosynthetic process"/>
    <property type="evidence" value="ECO:0007669"/>
    <property type="project" value="UniProtKB-ARBA"/>
</dbReference>
<dbReference type="SMART" id="SM00824">
    <property type="entry name" value="PKS_TE"/>
    <property type="match status" value="1"/>
</dbReference>
<proteinExistence type="inferred from homology"/>
<dbReference type="PROSITE" id="PS00012">
    <property type="entry name" value="PHOSPHOPANTETHEINE"/>
    <property type="match status" value="3"/>
</dbReference>
<dbReference type="InterPro" id="IPR042099">
    <property type="entry name" value="ANL_N_sf"/>
</dbReference>
<dbReference type="Pfam" id="PF00668">
    <property type="entry name" value="Condensation"/>
    <property type="match status" value="4"/>
</dbReference>
<dbReference type="PROSITE" id="PS50075">
    <property type="entry name" value="CARRIER"/>
    <property type="match status" value="4"/>
</dbReference>
<dbReference type="InterPro" id="IPR001031">
    <property type="entry name" value="Thioesterase"/>
</dbReference>
<dbReference type="InterPro" id="IPR029058">
    <property type="entry name" value="AB_hydrolase_fold"/>
</dbReference>
<dbReference type="CDD" id="cd05930">
    <property type="entry name" value="A_NRPS"/>
    <property type="match status" value="3"/>
</dbReference>
<dbReference type="GO" id="GO:0072330">
    <property type="term" value="P:monocarboxylic acid biosynthetic process"/>
    <property type="evidence" value="ECO:0007669"/>
    <property type="project" value="UniProtKB-ARBA"/>
</dbReference>
<dbReference type="CDD" id="cd19531">
    <property type="entry name" value="LCL_NRPS-like"/>
    <property type="match status" value="4"/>
</dbReference>
<dbReference type="FunFam" id="1.10.1200.10:FF:000016">
    <property type="entry name" value="Non-ribosomal peptide synthase"/>
    <property type="match status" value="1"/>
</dbReference>
<evidence type="ECO:0000259" key="7">
    <source>
        <dbReference type="PROSITE" id="PS50075"/>
    </source>
</evidence>
<dbReference type="InterPro" id="IPR000873">
    <property type="entry name" value="AMP-dep_synth/lig_dom"/>
</dbReference>
<evidence type="ECO:0000256" key="5">
    <source>
        <dbReference type="ARBA" id="ARBA00022737"/>
    </source>
</evidence>
<dbReference type="FunFam" id="3.30.559.10:FF:000012">
    <property type="entry name" value="Non-ribosomal peptide synthetase"/>
    <property type="match status" value="2"/>
</dbReference>
<sequence length="4474" mass="494823">MTIEQLLEDARARGVKLWVEGDRLRFKAPRGVLTDALREEISRRRDDIIAFLRQVVVEDEESPIEPVPRGGVLPLSFAQQRLWFLDRMGSAGAYNMPIVLRLRGSLDFDALRRSIDEIMRRHESLRTTFSERDGEPCQVVHAHEPMALPIVDLRHFAPEEQEAELRRLAREEARRPFDLTQDRMLRARVFACGTDDEESRDHVLCLTLHHIAADGWSMGVLVHELEALYGAFADGRPSPLPDVPIQYADYAAWQRRSLAGDALTELLSYWRKALARAPALLGLPTDHPRPRAAAFRGASIPFRIPATLTRELATLGLSTGATLFMTLLAAFQVLLGRCCREDDVLVGAPIASRGRAELEPLIGFFVNTLVLRADLSDDPAFLELLSRVRRTARNAYAHQELPFERLVEELAPERDPGFNPLVQVALALHNTPEGEISLPGLVVDRIPDEAQYARLDLEVHLTERDGALTGHWVYDITLFESSTIERMIARYQTLLAGVVAQPKVRISSLPMLDPAERAFILAKSSGPTAMCTREGGIQRVFEAQVEQTPDAAALMFDDGARTMTLSYRELDVRANRLAKYLQSRGVGPETIIGICLPRGIELIVALLAILKAGSAYLPLDPDYPEARLALMLEDARPLLVVTTVGTANRLGHGVAVLCLDAEADAAAIASSSPEVAPRDASPTNIAYVIYTSGTTGKPKGVLVEHQGLFDVVESGRRIFELGPSDRVLQFASISFDAATFEIWMALSVGATLCMGVREALLPGGPLEAFLARHRVTVATLTPSVLSLLSSAPLPHLHTINVAGEVCPAELVRLWGHGRRLFNLYGPTEATIWSLATRCVDSHEAPPIGRPIDNTRAYVLEPRGALAPINVPGELYIGGAGVARGYLNRPELTASRFVESPFGDGMLYRTGDLARLRPDGDFEFLGRTDEQIKVRGYRVEPGEIEAAISEHPAVREAAVLLREDTKGEARLVAYVVPEPGEDAMQDERVDQWRRLYEETYAEVSDNGDAAFNTIGWNSSYTGRPIPAAEMAEWIEVTVREIRSLCPRRVLEIGCGSGLLLARIAPDCETYWGTDQATKALAHVERMRRHLDGLEHVELLQRMADDFSGIPEGFFDVVILNSVVQYFPSVDYMLRVVEGAMRAVSPGGAVYIGDVRSFKLLEAYHASVQLHRAPEEMRRSELAALVEQRILDEEELLFDPQFFSALRSMWSQIDRVGLRMKRGRIHNELTRFRYQVVLRLSDAGAACVARTRPGRYDEFTRSSWTLASLKEWLASARPDRVRITNVPNARLVAESRTLVWLAQSHDARISDLRRAIAEAPKGVDPEDLFALSDELPYDVDVSWSSSGDIGTMDVTFFRRGSEAAHGDVTTGASWPRPLPWRAYANNPLLGKQHRRLAPLLRAELSAKLPEFMLPAAWVTLDELPLLPNGKVDRKALPAPLPQQSASRQTFVAPRTETESAVAHIWSDVLRMNPIGIHDNFFELGGHSLLATQVVSRLRSSFTREVPLQEFFAKPTIAALAERLDAAARKETKWSGYAITPASRQGPIPASFAQERLWFLDRWGAGVAYNVFGALRVIGNLDVRALERALRDIVRRHEVLRTTFTLEGTELRQLIHPDVGFTLQVVDIGYMPAEARDIEVERMAEIESGKPFDLANDSMLRVRLLRLAADEHVLLLHMHHITADGWSIGVLWRELTALYTAFARGEEPVLLPLPIQYADYAVWQRRRLEGEEHSPLLVYWMEKLKGAPEFLQLPADRPRPPVQTHRGALVSFCIDAKVTSELSKLGRRTGATLFMVMLAAFDVLLSRLSGAEDVVVGAPIAGRNRQEIEPLIGFFVNTLVLRTNLAGDPTFIELLAQVRRTTEEAFDHQDLPFERLIEELSPARHASRSPLVQVMFALQNVPDVEPSLPGLRVSPLELGIRTTRTDMTLHVTERVGGLAGHWLYNTDLFDESTIRRWVDHFDTLLAEIVAHPEERIGRLRLLATSERRRLLVEWNDTRVTYPFDRCIHEHFEEQARRAPDAIALEYEGQRMSYGELDARANRLAHHLRSLGVGPEVFVGLCVDRSLAMMVGLLGTLKAGGAYVPIEPSWPAERVRFVLEDTRAPVLLTQTHLEARTAEFRARVVCLDEAPCPWSTLSDVPPATGVRPRHAIYAIYTSGSTGRPKGVVVEHPSALNLAFALDRAVHAGRRSPLRVALSASLSFDASVKQWLRLLFGDTIVVVPQETRLDAERFVEFLRTRAIDVLDCTPMQVALLLDAGLCRSGEGAPNCILVGGEAIDGTTWSRLSRAEPLEAFNVYGPTECTVDVTATRIHASSVPVLGRPLANVRVYVLDARREPLPVGAPGELYVGGAGVARGYLNRPELTGERFVHDPFSSEPGARMYRTGDLVRWRADGNLEFIGRIDDQVKIRGFRIELGEIESVLSTHPAVRACAVLARDEAPGNRRLVAYVTPSKGGVAPSELRDHLRAMLPEHMVPSAFVMLDALPSTPNGKIDRRALPAPAVYDPGSARRAPRSRTEGVLMGLWQEILGVKSVGPTDDFFALGGHSLLVVRLLSAMKSALGYAPSMATFFQRPTIEAIAALIDETEARPKLAAGVSLRPRESGAPPYFDLSSTERRIWFLERLHPDARAYQVPRSFRIVGVLEPEALRQSLFALGERHEILRTVYPEDSGAPTRVIRDRAAIGFQVEDLSVLLEAAREATLRDLFVKEVATPFDLERGPLTRVLVARVSAEEHFVLLHQHHIITDEWSTGILVREWAALYDVYRRGEAAAIASSRFQFSDYARAERDALEGGQFESSREYWKTLLTGAPRLVLPILRAPRQGGPGPVAHVSFRLGAETTRPLGALARAIGCTPFMVWYAVVSAFLARLSGQTDFVIGTVVANREALDTEGILGFFTNTIALRVVLDGDPSFRAWISRARETAIEAYRHQALPFDVVVGDQGMARRKGQSPLFDVTLFEVTGAESMPSGWSPYSLDVPATVMNAKNALSVAIHHDAERTGVTLAFDTSRVDRAPVIELWDDLHAMLIDAIGAPNKRISELSLPRARESVAVGSSLDDHAPRVDMRDDDAAPRSSTEEVVAQVWRDVLGVPRVDASDDFFGLGGHSLLVVKVAARIRRTLGIDPPLHVLLQNTTVAAQAARIDELRASKPGIERIIPKAHRDGPLPLSQAQERIWFLSRLAEDSAAYNMPLRLRLLGDLDAGALQKSLREIVRRHEVLRTKFVIMDGEPRQVILPTALVLPVVDVAAHGAARPFRLDEEPPLRAHLHRVSEGEHVLSIDIHHIASDGLSTGVLLGELRALYTAFREGKPSPLPELSNQYTDFAAWQRAHLSSEAMQGKVTSLVHALEGASPMLSLPQDFPRPAHKSSAGGSVSRSLSPVLSRSAKSLARRNDTTLFTVLLTVFGLELSRWSGEEDLVIGTPIAGRSHVELEPLIGLFLNMSALRIDVSGNPPFAELLRNVRRVVQDVLANQDVPFEKLVAALSPARHVNHHPIFQVVFNMVPAETAALELPGLRVVEETARWSVEAKFDLTLYAVDLEGAIELRAVYDAALFTADRIQHLLDQYEHLLHQICDDPTRPVDEYSLVTERARALLPDPRAVLLEPDSASVPSMFSEWVERAPDAIALVRGKEAWTYRDLAQNATAISNALVELGVQHGDIVAIHGGKSFGLVASMLGVLDAGGGFLLLDPSLPRPRLAAMLDASGAKYAVSLTPDDNEVNSLSHRTLREIRVDPHQGLANRSALPAPLGARAISPNGPAYIFFTSGTTGVPKGVLGVHKGLSHFLQWERRQLGVGRGDRVAMLIALSFDAILRDVFLPLTSGGSLSLHPDDGLVDGRRLIEWLERDRITLIHTVPSLAETWLSDIAEGRANESLRCVVLAGEPLRDVWVHRLRRAFPRATIMNFYGATETTMTKFYYEVPDPPVAGVQPIGHPMPETQGLVLRDGRLCGVGEAGEIVIRTPFRTRGYINGSEADRQRFSPNPYRDDPQDLLYFTGDVGRYRPDGSISIFGRRDEQVKIRGVRVELRAVEVALSQHPDVERVAVTTFGEGMQKQIIAYLVGRRGEGRALSAVPTTVALRHFLRDLVPEYMIPSVFVALDELPLNTSGKVDRRALPRPNLEPAQRQKYVPPRNFHEQRLLEIWSSVLDVGSIGVRDDFFELGGHSLLAVRLMAKVEDAFGKRLPLGAIFQHPTVEAMTHLLTSTDESYAWAPLVPIQPQGKRRPLFCVPGLGGNVVGFHGLAKHLGPEQPVHGLQTVGLDGVTRPYSTIDDVVDRYITEIRAVSPRGPYRICGHSWGGRVAFAMAQELVRAGEKANLWVFDSSSPDMVKLKRTDLKEEQVIVDFIAGVETTFGEVFSVTLDELEPLASDERFAVLRGCLEKVGVLAPGASLMHVRGLLNVFQANRGMPYVPRDLVPTPFVFFVAEGDGEELGRRKVEGWSALATVEPIRVPGMHMSMLEEPHVQAIARVIARQLAELDSSEEA</sequence>
<organism evidence="8 9">
    <name type="scientific">Polyangium spumosum</name>
    <dbReference type="NCBI Taxonomy" id="889282"/>
    <lineage>
        <taxon>Bacteria</taxon>
        <taxon>Pseudomonadati</taxon>
        <taxon>Myxococcota</taxon>
        <taxon>Polyangia</taxon>
        <taxon>Polyangiales</taxon>
        <taxon>Polyangiaceae</taxon>
        <taxon>Polyangium</taxon>
    </lineage>
</organism>
<dbReference type="GO" id="GO:0043041">
    <property type="term" value="P:amino acid activation for nonribosomal peptide biosynthetic process"/>
    <property type="evidence" value="ECO:0007669"/>
    <property type="project" value="TreeGrafter"/>
</dbReference>
<evidence type="ECO:0000256" key="1">
    <source>
        <dbReference type="ARBA" id="ARBA00001957"/>
    </source>
</evidence>
<dbReference type="InterPro" id="IPR029063">
    <property type="entry name" value="SAM-dependent_MTases_sf"/>
</dbReference>
<dbReference type="Gene3D" id="3.40.50.12780">
    <property type="entry name" value="N-terminal domain of ligase-like"/>
    <property type="match status" value="1"/>
</dbReference>
<evidence type="ECO:0000256" key="3">
    <source>
        <dbReference type="ARBA" id="ARBA00022450"/>
    </source>
</evidence>
<feature type="domain" description="Carrier" evidence="7">
    <location>
        <begin position="4121"/>
        <end position="4196"/>
    </location>
</feature>
<dbReference type="NCBIfam" id="NF003417">
    <property type="entry name" value="PRK04813.1"/>
    <property type="match status" value="4"/>
</dbReference>
<keyword evidence="5" id="KW-0677">Repeat</keyword>
<dbReference type="SUPFAM" id="SSF53474">
    <property type="entry name" value="alpha/beta-Hydrolases"/>
    <property type="match status" value="1"/>
</dbReference>
<dbReference type="Gene3D" id="3.40.50.980">
    <property type="match status" value="4"/>
</dbReference>
<dbReference type="InterPro" id="IPR025110">
    <property type="entry name" value="AMP-bd_C"/>
</dbReference>
<dbReference type="InterPro" id="IPR009081">
    <property type="entry name" value="PP-bd_ACP"/>
</dbReference>
<dbReference type="Pfam" id="PF08242">
    <property type="entry name" value="Methyltransf_12"/>
    <property type="match status" value="1"/>
</dbReference>
<feature type="compositionally biased region" description="Low complexity" evidence="6">
    <location>
        <begin position="3361"/>
        <end position="3370"/>
    </location>
</feature>
<dbReference type="InterPro" id="IPR023213">
    <property type="entry name" value="CAT-like_dom_sf"/>
</dbReference>
<dbReference type="CDD" id="cd02440">
    <property type="entry name" value="AdoMet_MTases"/>
    <property type="match status" value="1"/>
</dbReference>
<dbReference type="FunFam" id="3.30.300.30:FF:000010">
    <property type="entry name" value="Enterobactin synthetase component F"/>
    <property type="match status" value="1"/>
</dbReference>
<dbReference type="RefSeq" id="WP_153824568.1">
    <property type="nucleotide sequence ID" value="NZ_WJIE01000021.1"/>
</dbReference>
<dbReference type="SUPFAM" id="SSF56801">
    <property type="entry name" value="Acetyl-CoA synthetase-like"/>
    <property type="match status" value="3"/>
</dbReference>
<evidence type="ECO:0000313" key="8">
    <source>
        <dbReference type="EMBL" id="MRG97789.1"/>
    </source>
</evidence>
<dbReference type="InterPro" id="IPR020802">
    <property type="entry name" value="TesA-like"/>
</dbReference>
<dbReference type="Pfam" id="PF00501">
    <property type="entry name" value="AMP-binding"/>
    <property type="match status" value="3"/>
</dbReference>
<dbReference type="EMBL" id="WJIE01000021">
    <property type="protein sequence ID" value="MRG97789.1"/>
    <property type="molecule type" value="Genomic_DNA"/>
</dbReference>
<protein>
    <submittedName>
        <fullName evidence="8">Amino acid adenylation domain-containing protein</fullName>
    </submittedName>
</protein>
<dbReference type="SMART" id="SM00823">
    <property type="entry name" value="PKS_PP"/>
    <property type="match status" value="4"/>
</dbReference>
<dbReference type="FunFam" id="3.30.300.30:FF:000015">
    <property type="entry name" value="Nonribosomal peptide synthase SidD"/>
    <property type="match status" value="1"/>
</dbReference>
<dbReference type="OrthoDB" id="5349841at2"/>
<dbReference type="Gene3D" id="3.40.50.150">
    <property type="entry name" value="Vaccinia Virus protein VP39"/>
    <property type="match status" value="1"/>
</dbReference>
<name>A0A6N7Q155_9BACT</name>
<feature type="domain" description="Carrier" evidence="7">
    <location>
        <begin position="2508"/>
        <end position="2583"/>
    </location>
</feature>